<evidence type="ECO:0000313" key="2">
    <source>
        <dbReference type="EMBL" id="VEG48068.1"/>
    </source>
</evidence>
<reference evidence="2 3" key="1">
    <citation type="submission" date="2018-12" db="EMBL/GenBank/DDBJ databases">
        <authorList>
            <consortium name="Pathogen Informatics"/>
        </authorList>
    </citation>
    <scope>NUCLEOTIDE SEQUENCE [LARGE SCALE GENOMIC DNA]</scope>
    <source>
        <strain evidence="2 3">NCTC10485</strain>
    </source>
</reference>
<accession>A0A448I6C7</accession>
<dbReference type="InterPro" id="IPR012349">
    <property type="entry name" value="Split_barrel_FMN-bd"/>
</dbReference>
<dbReference type="InterPro" id="IPR011576">
    <property type="entry name" value="Pyridox_Oxase_N"/>
</dbReference>
<dbReference type="Gene3D" id="2.30.110.10">
    <property type="entry name" value="Electron Transport, Fmn-binding Protein, Chain A"/>
    <property type="match status" value="1"/>
</dbReference>
<sequence length="167" mass="18140">MSITETQWRTARHVVRRAVRSSLHCSIASRNPDGSPHVTPIGSVLLDHDIGTAWYFDVFNTRLAANVDADPRVTILAVDSGRGLWLRALATGVFAAPPGIRLIGAVGPPRPSTPAEVARFHRTIGPLLHTRGGRTAWGRLARVRDIQVDSVDPISIGTMTRPELSRS</sequence>
<evidence type="ECO:0000259" key="1">
    <source>
        <dbReference type="Pfam" id="PF01243"/>
    </source>
</evidence>
<feature type="domain" description="Pyridoxamine 5'-phosphate oxidase N-terminal" evidence="1">
    <location>
        <begin position="15"/>
        <end position="91"/>
    </location>
</feature>
<organism evidence="2 3">
    <name type="scientific">Mycolicibacterium chitae</name>
    <name type="common">Mycobacterium chitae</name>
    <dbReference type="NCBI Taxonomy" id="1792"/>
    <lineage>
        <taxon>Bacteria</taxon>
        <taxon>Bacillati</taxon>
        <taxon>Actinomycetota</taxon>
        <taxon>Actinomycetes</taxon>
        <taxon>Mycobacteriales</taxon>
        <taxon>Mycobacteriaceae</taxon>
        <taxon>Mycolicibacterium</taxon>
    </lineage>
</organism>
<keyword evidence="3" id="KW-1185">Reference proteome</keyword>
<dbReference type="SUPFAM" id="SSF50475">
    <property type="entry name" value="FMN-binding split barrel"/>
    <property type="match status" value="1"/>
</dbReference>
<dbReference type="EMBL" id="LR134355">
    <property type="protein sequence ID" value="VEG48068.1"/>
    <property type="molecule type" value="Genomic_DNA"/>
</dbReference>
<name>A0A448I6C7_MYCCI</name>
<dbReference type="AlphaFoldDB" id="A0A448I6C7"/>
<evidence type="ECO:0000313" key="3">
    <source>
        <dbReference type="Proteomes" id="UP000282551"/>
    </source>
</evidence>
<dbReference type="Proteomes" id="UP000282551">
    <property type="component" value="Chromosome"/>
</dbReference>
<dbReference type="OrthoDB" id="1161330at2"/>
<dbReference type="Pfam" id="PF01243">
    <property type="entry name" value="PNPOx_N"/>
    <property type="match status" value="1"/>
</dbReference>
<dbReference type="RefSeq" id="WP_126333912.1">
    <property type="nucleotide sequence ID" value="NZ_AP022604.1"/>
</dbReference>
<gene>
    <name evidence="2" type="ORF">NCTC10485_02361</name>
</gene>
<protein>
    <submittedName>
        <fullName evidence="2">PPOX class probable F420-dependent enzyme</fullName>
    </submittedName>
</protein>
<proteinExistence type="predicted"/>